<organism evidence="1">
    <name type="scientific">uncultured prokaryote</name>
    <dbReference type="NCBI Taxonomy" id="198431"/>
    <lineage>
        <taxon>unclassified sequences</taxon>
        <taxon>environmental samples</taxon>
    </lineage>
</organism>
<name>A0A0H5Q2E4_9ZZZZ</name>
<reference evidence="1" key="2">
    <citation type="submission" date="2015-07" db="EMBL/GenBank/DDBJ databases">
        <title>Plasmids, circular viruses and viroids from rat gut.</title>
        <authorList>
            <person name="Jorgensen T.J."/>
            <person name="Hansen M.A."/>
            <person name="Xu Z."/>
            <person name="Tabak M.A."/>
            <person name="Sorensen S.J."/>
            <person name="Hansen L.H."/>
        </authorList>
    </citation>
    <scope>NUCLEOTIDE SEQUENCE</scope>
    <source>
        <strain evidence="1">RGFK0893</strain>
    </source>
</reference>
<proteinExistence type="predicted"/>
<reference evidence="1" key="1">
    <citation type="submission" date="2015-06" db="EMBL/GenBank/DDBJ databases">
        <authorList>
            <person name="Joergensen T."/>
        </authorList>
    </citation>
    <scope>NUCLEOTIDE SEQUENCE</scope>
    <source>
        <strain evidence="1">RGFK0893</strain>
    </source>
</reference>
<sequence>MAAVPPDLVKVQISFDLIDGSTPTDTAVTGFYVLRHHRSGNPTDWPFDTTALANLVRTLWIAEISPTLFSSNVRGQVVKAYHLDTNGHALDEGVAPFDPTDFPWQGSAPQSMPWETSIVLSTYGFGAGQFVQDRARKRGRMYLPPGGTNQVAGAGLLSGPSQSQLVSDFSNFLNGVQGAEINGGSAGVDDYWSLVIFSRTGGYTTQMERFDIGNVFDVQRRRRNRQVEARVGDNIDHT</sequence>
<protein>
    <submittedName>
        <fullName evidence="1">Uncharacterized protein</fullName>
    </submittedName>
</protein>
<evidence type="ECO:0000313" key="1">
    <source>
        <dbReference type="EMBL" id="CRY96058.1"/>
    </source>
</evidence>
<dbReference type="EMBL" id="LN853494">
    <property type="protein sequence ID" value="CRY96058.1"/>
    <property type="molecule type" value="Genomic_DNA"/>
</dbReference>
<dbReference type="AlphaFoldDB" id="A0A0H5Q2E4"/>
<accession>A0A0H5Q2E4</accession>